<accession>A0A3N4IPX3</accession>
<feature type="region of interest" description="Disordered" evidence="1">
    <location>
        <begin position="41"/>
        <end position="83"/>
    </location>
</feature>
<dbReference type="EMBL" id="ML119646">
    <property type="protein sequence ID" value="RPA87477.1"/>
    <property type="molecule type" value="Genomic_DNA"/>
</dbReference>
<gene>
    <name evidence="3" type="ORF">BJ508DRAFT_410246</name>
</gene>
<evidence type="ECO:0000259" key="2">
    <source>
        <dbReference type="Pfam" id="PF11160"/>
    </source>
</evidence>
<evidence type="ECO:0000313" key="4">
    <source>
        <dbReference type="Proteomes" id="UP000275078"/>
    </source>
</evidence>
<evidence type="ECO:0000256" key="1">
    <source>
        <dbReference type="SAM" id="MobiDB-lite"/>
    </source>
</evidence>
<reference evidence="3 4" key="1">
    <citation type="journal article" date="2018" name="Nat. Ecol. Evol.">
        <title>Pezizomycetes genomes reveal the molecular basis of ectomycorrhizal truffle lifestyle.</title>
        <authorList>
            <person name="Murat C."/>
            <person name="Payen T."/>
            <person name="Noel B."/>
            <person name="Kuo A."/>
            <person name="Morin E."/>
            <person name="Chen J."/>
            <person name="Kohler A."/>
            <person name="Krizsan K."/>
            <person name="Balestrini R."/>
            <person name="Da Silva C."/>
            <person name="Montanini B."/>
            <person name="Hainaut M."/>
            <person name="Levati E."/>
            <person name="Barry K.W."/>
            <person name="Belfiori B."/>
            <person name="Cichocki N."/>
            <person name="Clum A."/>
            <person name="Dockter R.B."/>
            <person name="Fauchery L."/>
            <person name="Guy J."/>
            <person name="Iotti M."/>
            <person name="Le Tacon F."/>
            <person name="Lindquist E.A."/>
            <person name="Lipzen A."/>
            <person name="Malagnac F."/>
            <person name="Mello A."/>
            <person name="Molinier V."/>
            <person name="Miyauchi S."/>
            <person name="Poulain J."/>
            <person name="Riccioni C."/>
            <person name="Rubini A."/>
            <person name="Sitrit Y."/>
            <person name="Splivallo R."/>
            <person name="Traeger S."/>
            <person name="Wang M."/>
            <person name="Zifcakova L."/>
            <person name="Wipf D."/>
            <person name="Zambonelli A."/>
            <person name="Paolocci F."/>
            <person name="Nowrousian M."/>
            <person name="Ottonello S."/>
            <person name="Baldrian P."/>
            <person name="Spatafora J.W."/>
            <person name="Henrissat B."/>
            <person name="Nagy L.G."/>
            <person name="Aury J.M."/>
            <person name="Wincker P."/>
            <person name="Grigoriev I.V."/>
            <person name="Bonfante P."/>
            <person name="Martin F.M."/>
        </authorList>
    </citation>
    <scope>NUCLEOTIDE SEQUENCE [LARGE SCALE GENOMIC DNA]</scope>
    <source>
        <strain evidence="3 4">RN42</strain>
    </source>
</reference>
<keyword evidence="4" id="KW-1185">Reference proteome</keyword>
<feature type="domain" description="Hypervirulence associated protein TUDOR" evidence="2">
    <location>
        <begin position="19"/>
        <end position="73"/>
    </location>
</feature>
<organism evidence="3 4">
    <name type="scientific">Ascobolus immersus RN42</name>
    <dbReference type="NCBI Taxonomy" id="1160509"/>
    <lineage>
        <taxon>Eukaryota</taxon>
        <taxon>Fungi</taxon>
        <taxon>Dikarya</taxon>
        <taxon>Ascomycota</taxon>
        <taxon>Pezizomycotina</taxon>
        <taxon>Pezizomycetes</taxon>
        <taxon>Pezizales</taxon>
        <taxon>Ascobolaceae</taxon>
        <taxon>Ascobolus</taxon>
    </lineage>
</organism>
<dbReference type="STRING" id="1160509.A0A3N4IPX3"/>
<dbReference type="InterPro" id="IPR021331">
    <property type="entry name" value="Hva1_TUDOR"/>
</dbReference>
<dbReference type="Gene3D" id="2.30.30.1060">
    <property type="match status" value="1"/>
</dbReference>
<evidence type="ECO:0000313" key="3">
    <source>
        <dbReference type="EMBL" id="RPA87477.1"/>
    </source>
</evidence>
<dbReference type="OrthoDB" id="2138648at2759"/>
<proteinExistence type="predicted"/>
<name>A0A3N4IPX3_ASCIM</name>
<dbReference type="Pfam" id="PF11160">
    <property type="entry name" value="Hva1_TUDOR"/>
    <property type="match status" value="1"/>
</dbReference>
<dbReference type="AlphaFoldDB" id="A0A3N4IPX3"/>
<feature type="compositionally biased region" description="Basic and acidic residues" evidence="1">
    <location>
        <begin position="7"/>
        <end position="20"/>
    </location>
</feature>
<protein>
    <recommendedName>
        <fullName evidence="2">Hypervirulence associated protein TUDOR domain-containing protein</fullName>
    </recommendedName>
</protein>
<feature type="region of interest" description="Disordered" evidence="1">
    <location>
        <begin position="1"/>
        <end position="29"/>
    </location>
</feature>
<sequence length="83" mass="9130">MPVSGNEVHDKHGNPIHEGDNVYTPFRGGRHEGKVSEIVTTKEEAEEAGVKNPPNVLFTDQNGTDVAHKPGTLDVRNEEKDKQ</sequence>
<dbReference type="Proteomes" id="UP000275078">
    <property type="component" value="Unassembled WGS sequence"/>
</dbReference>